<evidence type="ECO:0000256" key="2">
    <source>
        <dbReference type="ARBA" id="ARBA00022692"/>
    </source>
</evidence>
<keyword evidence="2 6" id="KW-0812">Transmembrane</keyword>
<proteinExistence type="predicted"/>
<evidence type="ECO:0000256" key="1">
    <source>
        <dbReference type="ARBA" id="ARBA00004141"/>
    </source>
</evidence>
<keyword evidence="8" id="KW-1185">Reference proteome</keyword>
<reference evidence="7 8" key="1">
    <citation type="submission" date="2019-02" db="EMBL/GenBank/DDBJ databases">
        <title>Deep-cultivation of Planctomycetes and their phenomic and genomic characterization uncovers novel biology.</title>
        <authorList>
            <person name="Wiegand S."/>
            <person name="Jogler M."/>
            <person name="Boedeker C."/>
            <person name="Pinto D."/>
            <person name="Vollmers J."/>
            <person name="Rivas-Marin E."/>
            <person name="Kohn T."/>
            <person name="Peeters S.H."/>
            <person name="Heuer A."/>
            <person name="Rast P."/>
            <person name="Oberbeckmann S."/>
            <person name="Bunk B."/>
            <person name="Jeske O."/>
            <person name="Meyerdierks A."/>
            <person name="Storesund J.E."/>
            <person name="Kallscheuer N."/>
            <person name="Luecker S."/>
            <person name="Lage O.M."/>
            <person name="Pohl T."/>
            <person name="Merkel B.J."/>
            <person name="Hornburger P."/>
            <person name="Mueller R.-W."/>
            <person name="Bruemmer F."/>
            <person name="Labrenz M."/>
            <person name="Spormann A.M."/>
            <person name="Op den Camp H."/>
            <person name="Overmann J."/>
            <person name="Amann R."/>
            <person name="Jetten M.S.M."/>
            <person name="Mascher T."/>
            <person name="Medema M.H."/>
            <person name="Devos D.P."/>
            <person name="Kaster A.-K."/>
            <person name="Ovreas L."/>
            <person name="Rohde M."/>
            <person name="Galperin M.Y."/>
            <person name="Jogler C."/>
        </authorList>
    </citation>
    <scope>NUCLEOTIDE SEQUENCE [LARGE SCALE GENOMIC DNA]</scope>
    <source>
        <strain evidence="7 8">CA12</strain>
    </source>
</reference>
<comment type="subcellular location">
    <subcellularLocation>
        <location evidence="1">Membrane</location>
        <topology evidence="1">Multi-pass membrane protein</topology>
    </subcellularLocation>
</comment>
<feature type="region of interest" description="Disordered" evidence="5">
    <location>
        <begin position="1"/>
        <end position="25"/>
    </location>
</feature>
<feature type="transmembrane region" description="Helical" evidence="6">
    <location>
        <begin position="120"/>
        <end position="143"/>
    </location>
</feature>
<accession>A0A517PBZ8</accession>
<dbReference type="Proteomes" id="UP000318741">
    <property type="component" value="Chromosome"/>
</dbReference>
<dbReference type="PANTHER" id="PTHR11706">
    <property type="entry name" value="SOLUTE CARRIER PROTEIN FAMILY 11 MEMBER"/>
    <property type="match status" value="1"/>
</dbReference>
<feature type="transmembrane region" description="Helical" evidence="6">
    <location>
        <begin position="456"/>
        <end position="479"/>
    </location>
</feature>
<feature type="compositionally biased region" description="Polar residues" evidence="5">
    <location>
        <begin position="1"/>
        <end position="16"/>
    </location>
</feature>
<dbReference type="KEGG" id="acaf:CA12_29870"/>
<feature type="transmembrane region" description="Helical" evidence="6">
    <location>
        <begin position="163"/>
        <end position="180"/>
    </location>
</feature>
<dbReference type="InterPro" id="IPR001046">
    <property type="entry name" value="NRAMP_fam"/>
</dbReference>
<sequence>MSSVGSAVRTESSDSAVRTADPTEPPTTLLGTLKHLGPGVIIAGAIVGSGELFATTGTGARVGIGLLWLILLGCAIKVFVQVELGRAAVATGRTTLDLLNRVPGPRVPTGARFSDGTARAVNWVVLLWAAMMLTQLGQVGGLAGGVGQAMHLALPGLGEHGPALWATLAGILTAALLWGGRYRLIQALSAVLVAAFTALTVGNAVALQSTPEFALPTGDLLAGLNPLNDLVDAPDAVFIALAAFGLIGVGATELVAYPYWCLEKGYARFAGVRPNEASAETPAWTARAKGWMRVMRADAFAALVVYTVSTVAFYLIGAAVLHPTGVHPQGSETISALASAYEPVFGKEAGWLFLAGAVAVLYSTLLIATAANARMWADGARVAGWLRDDEGTYRFAVKILSVLLTAISVGLFVFVSSDPVLLVVIGGVAQSLLLPVLGVAALWMRFRVAPPGLRPGAVWTACLFLSVAGLALAGAFGGYTAAMKLIEWLNAAV</sequence>
<feature type="transmembrane region" description="Helical" evidence="6">
    <location>
        <begin position="421"/>
        <end position="444"/>
    </location>
</feature>
<name>A0A517PBZ8_9PLAN</name>
<evidence type="ECO:0000256" key="3">
    <source>
        <dbReference type="ARBA" id="ARBA00022989"/>
    </source>
</evidence>
<evidence type="ECO:0000313" key="7">
    <source>
        <dbReference type="EMBL" id="QDT16879.1"/>
    </source>
</evidence>
<keyword evidence="4 6" id="KW-0472">Membrane</keyword>
<dbReference type="AlphaFoldDB" id="A0A517PBZ8"/>
<dbReference type="GO" id="GO:0005384">
    <property type="term" value="F:manganese ion transmembrane transporter activity"/>
    <property type="evidence" value="ECO:0007669"/>
    <property type="project" value="TreeGrafter"/>
</dbReference>
<evidence type="ECO:0000313" key="8">
    <source>
        <dbReference type="Proteomes" id="UP000318741"/>
    </source>
</evidence>
<feature type="transmembrane region" description="Helical" evidence="6">
    <location>
        <begin position="299"/>
        <end position="321"/>
    </location>
</feature>
<organism evidence="7 8">
    <name type="scientific">Alienimonas californiensis</name>
    <dbReference type="NCBI Taxonomy" id="2527989"/>
    <lineage>
        <taxon>Bacteria</taxon>
        <taxon>Pseudomonadati</taxon>
        <taxon>Planctomycetota</taxon>
        <taxon>Planctomycetia</taxon>
        <taxon>Planctomycetales</taxon>
        <taxon>Planctomycetaceae</taxon>
        <taxon>Alienimonas</taxon>
    </lineage>
</organism>
<dbReference type="EMBL" id="CP036265">
    <property type="protein sequence ID" value="QDT16879.1"/>
    <property type="molecule type" value="Genomic_DNA"/>
</dbReference>
<feature type="transmembrane region" description="Helical" evidence="6">
    <location>
        <begin position="62"/>
        <end position="80"/>
    </location>
</feature>
<evidence type="ECO:0000256" key="6">
    <source>
        <dbReference type="SAM" id="Phobius"/>
    </source>
</evidence>
<dbReference type="GO" id="GO:0005886">
    <property type="term" value="C:plasma membrane"/>
    <property type="evidence" value="ECO:0007669"/>
    <property type="project" value="TreeGrafter"/>
</dbReference>
<gene>
    <name evidence="7" type="primary">mntH</name>
    <name evidence="7" type="ORF">CA12_29870</name>
</gene>
<feature type="transmembrane region" description="Helical" evidence="6">
    <location>
        <begin position="236"/>
        <end position="260"/>
    </location>
</feature>
<dbReference type="NCBIfam" id="NF037982">
    <property type="entry name" value="Nramp_1"/>
    <property type="match status" value="1"/>
</dbReference>
<feature type="transmembrane region" description="Helical" evidence="6">
    <location>
        <begin position="395"/>
        <end position="415"/>
    </location>
</feature>
<feature type="transmembrane region" description="Helical" evidence="6">
    <location>
        <begin position="187"/>
        <end position="207"/>
    </location>
</feature>
<dbReference type="PANTHER" id="PTHR11706:SF3">
    <property type="entry name" value="METAL ION TRANSPORT PROTEIN"/>
    <property type="match status" value="1"/>
</dbReference>
<evidence type="ECO:0000256" key="4">
    <source>
        <dbReference type="ARBA" id="ARBA00023136"/>
    </source>
</evidence>
<feature type="transmembrane region" description="Helical" evidence="6">
    <location>
        <begin position="351"/>
        <end position="374"/>
    </location>
</feature>
<keyword evidence="3 6" id="KW-1133">Transmembrane helix</keyword>
<dbReference type="GO" id="GO:0015086">
    <property type="term" value="F:cadmium ion transmembrane transporter activity"/>
    <property type="evidence" value="ECO:0007669"/>
    <property type="project" value="TreeGrafter"/>
</dbReference>
<dbReference type="Pfam" id="PF01566">
    <property type="entry name" value="Nramp"/>
    <property type="match status" value="1"/>
</dbReference>
<dbReference type="GO" id="GO:0034755">
    <property type="term" value="P:iron ion transmembrane transport"/>
    <property type="evidence" value="ECO:0007669"/>
    <property type="project" value="TreeGrafter"/>
</dbReference>
<evidence type="ECO:0000256" key="5">
    <source>
        <dbReference type="SAM" id="MobiDB-lite"/>
    </source>
</evidence>
<protein>
    <submittedName>
        <fullName evidence="7">Divalent metal cation transporter MntH</fullName>
    </submittedName>
</protein>